<evidence type="ECO:0000313" key="3">
    <source>
        <dbReference type="Proteomes" id="UP001551695"/>
    </source>
</evidence>
<sequence length="158" mass="17267">MVEPQLVTVRPWTTAVVHDVVPLTGLRDFYDVSFHSVVQTIAAQQRAIMSPAFGLYRGEPGDLLDVEVGFATERPVVPQARVVAGSLPGGAVARTTHFGGFDGIAEAWDRLGAWLAEQNLRPAAHRWEVYVTDPAPDIDPADLRTELNWPLVLADGDR</sequence>
<dbReference type="Proteomes" id="UP001551695">
    <property type="component" value="Unassembled WGS sequence"/>
</dbReference>
<name>A0ABV3FTF5_9NOCA</name>
<dbReference type="RefSeq" id="WP_357783631.1">
    <property type="nucleotide sequence ID" value="NZ_JBFAKC010000005.1"/>
</dbReference>
<dbReference type="SUPFAM" id="SSF55136">
    <property type="entry name" value="Probable bacterial effector-binding domain"/>
    <property type="match status" value="1"/>
</dbReference>
<dbReference type="SMART" id="SM00871">
    <property type="entry name" value="AraC_E_bind"/>
    <property type="match status" value="1"/>
</dbReference>
<gene>
    <name evidence="2" type="ORF">AB0I48_14105</name>
</gene>
<dbReference type="EMBL" id="JBFAKC010000005">
    <property type="protein sequence ID" value="MEV0708694.1"/>
    <property type="molecule type" value="Genomic_DNA"/>
</dbReference>
<dbReference type="Pfam" id="PF06445">
    <property type="entry name" value="GyrI-like"/>
    <property type="match status" value="1"/>
</dbReference>
<dbReference type="InterPro" id="IPR010499">
    <property type="entry name" value="AraC_E-bd"/>
</dbReference>
<comment type="caution">
    <text evidence="2">The sequence shown here is derived from an EMBL/GenBank/DDBJ whole genome shotgun (WGS) entry which is preliminary data.</text>
</comment>
<dbReference type="Gene3D" id="3.20.80.10">
    <property type="entry name" value="Regulatory factor, effector binding domain"/>
    <property type="match status" value="1"/>
</dbReference>
<evidence type="ECO:0000313" key="2">
    <source>
        <dbReference type="EMBL" id="MEV0708694.1"/>
    </source>
</evidence>
<keyword evidence="3" id="KW-1185">Reference proteome</keyword>
<proteinExistence type="predicted"/>
<feature type="domain" description="AraC effector-binding" evidence="1">
    <location>
        <begin position="2"/>
        <end position="152"/>
    </location>
</feature>
<dbReference type="InterPro" id="IPR011256">
    <property type="entry name" value="Reg_factor_effector_dom_sf"/>
</dbReference>
<organism evidence="2 3">
    <name type="scientific">Nocardia aurea</name>
    <dbReference type="NCBI Taxonomy" id="2144174"/>
    <lineage>
        <taxon>Bacteria</taxon>
        <taxon>Bacillati</taxon>
        <taxon>Actinomycetota</taxon>
        <taxon>Actinomycetes</taxon>
        <taxon>Mycobacteriales</taxon>
        <taxon>Nocardiaceae</taxon>
        <taxon>Nocardia</taxon>
    </lineage>
</organism>
<protein>
    <submittedName>
        <fullName evidence="2">GyrI-like domain-containing protein</fullName>
    </submittedName>
</protein>
<reference evidence="2 3" key="1">
    <citation type="submission" date="2024-06" db="EMBL/GenBank/DDBJ databases">
        <title>The Natural Products Discovery Center: Release of the First 8490 Sequenced Strains for Exploring Actinobacteria Biosynthetic Diversity.</title>
        <authorList>
            <person name="Kalkreuter E."/>
            <person name="Kautsar S.A."/>
            <person name="Yang D."/>
            <person name="Bader C.D."/>
            <person name="Teijaro C.N."/>
            <person name="Fluegel L."/>
            <person name="Davis C.M."/>
            <person name="Simpson J.R."/>
            <person name="Lauterbach L."/>
            <person name="Steele A.D."/>
            <person name="Gui C."/>
            <person name="Meng S."/>
            <person name="Li G."/>
            <person name="Viehrig K."/>
            <person name="Ye F."/>
            <person name="Su P."/>
            <person name="Kiefer A.F."/>
            <person name="Nichols A."/>
            <person name="Cepeda A.J."/>
            <person name="Yan W."/>
            <person name="Fan B."/>
            <person name="Jiang Y."/>
            <person name="Adhikari A."/>
            <person name="Zheng C.-J."/>
            <person name="Schuster L."/>
            <person name="Cowan T.M."/>
            <person name="Smanski M.J."/>
            <person name="Chevrette M.G."/>
            <person name="De Carvalho L.P.S."/>
            <person name="Shen B."/>
        </authorList>
    </citation>
    <scope>NUCLEOTIDE SEQUENCE [LARGE SCALE GENOMIC DNA]</scope>
    <source>
        <strain evidence="2 3">NPDC050403</strain>
    </source>
</reference>
<dbReference type="InterPro" id="IPR029442">
    <property type="entry name" value="GyrI-like"/>
</dbReference>
<evidence type="ECO:0000259" key="1">
    <source>
        <dbReference type="SMART" id="SM00871"/>
    </source>
</evidence>
<accession>A0ABV3FTF5</accession>